<keyword evidence="4" id="KW-1185">Reference proteome</keyword>
<gene>
    <name evidence="3" type="ORF">C4N23_00220</name>
</gene>
<dbReference type="RefSeq" id="WP_112143191.1">
    <property type="nucleotide sequence ID" value="NZ_PRLC01000001.1"/>
</dbReference>
<feature type="transmembrane region" description="Helical" evidence="2">
    <location>
        <begin position="1289"/>
        <end position="1312"/>
    </location>
</feature>
<keyword evidence="2" id="KW-0472">Membrane</keyword>
<organism evidence="3 4">
    <name type="scientific">Faecalibacterium hattorii</name>
    <dbReference type="NCBI Taxonomy" id="2935520"/>
    <lineage>
        <taxon>Bacteria</taxon>
        <taxon>Bacillati</taxon>
        <taxon>Bacillota</taxon>
        <taxon>Clostridia</taxon>
        <taxon>Eubacteriales</taxon>
        <taxon>Oscillospiraceae</taxon>
        <taxon>Faecalibacterium</taxon>
    </lineage>
</organism>
<proteinExistence type="predicted"/>
<feature type="transmembrane region" description="Helical" evidence="2">
    <location>
        <begin position="1215"/>
        <end position="1236"/>
    </location>
</feature>
<accession>A0A329UQU7</accession>
<feature type="transmembrane region" description="Helical" evidence="2">
    <location>
        <begin position="928"/>
        <end position="947"/>
    </location>
</feature>
<feature type="transmembrane region" description="Helical" evidence="2">
    <location>
        <begin position="1324"/>
        <end position="1347"/>
    </location>
</feature>
<name>A0A329UQU7_9FIRM</name>
<feature type="transmembrane region" description="Helical" evidence="2">
    <location>
        <begin position="1044"/>
        <end position="1063"/>
    </location>
</feature>
<comment type="caution">
    <text evidence="3">The sequence shown here is derived from an EMBL/GenBank/DDBJ whole genome shotgun (WGS) entry which is preliminary data.</text>
</comment>
<evidence type="ECO:0008006" key="5">
    <source>
        <dbReference type="Google" id="ProtNLM"/>
    </source>
</evidence>
<feature type="transmembrane region" description="Helical" evidence="2">
    <location>
        <begin position="1135"/>
        <end position="1156"/>
    </location>
</feature>
<feature type="coiled-coil region" evidence="1">
    <location>
        <begin position="1698"/>
        <end position="1725"/>
    </location>
</feature>
<evidence type="ECO:0000256" key="1">
    <source>
        <dbReference type="SAM" id="Coils"/>
    </source>
</evidence>
<feature type="transmembrane region" description="Helical" evidence="2">
    <location>
        <begin position="1188"/>
        <end position="1209"/>
    </location>
</feature>
<feature type="transmembrane region" description="Helical" evidence="2">
    <location>
        <begin position="1105"/>
        <end position="1123"/>
    </location>
</feature>
<keyword evidence="2" id="KW-1133">Transmembrane helix</keyword>
<feature type="transmembrane region" description="Helical" evidence="2">
    <location>
        <begin position="1006"/>
        <end position="1024"/>
    </location>
</feature>
<feature type="transmembrane region" description="Helical" evidence="2">
    <location>
        <begin position="1075"/>
        <end position="1093"/>
    </location>
</feature>
<evidence type="ECO:0000313" key="4">
    <source>
        <dbReference type="Proteomes" id="UP000250429"/>
    </source>
</evidence>
<dbReference type="EMBL" id="PRLC01000001">
    <property type="protein sequence ID" value="RAW63478.1"/>
    <property type="molecule type" value="Genomic_DNA"/>
</dbReference>
<feature type="transmembrane region" description="Helical" evidence="2">
    <location>
        <begin position="967"/>
        <end position="986"/>
    </location>
</feature>
<keyword evidence="1" id="KW-0175">Coiled coil</keyword>
<reference evidence="3 4" key="1">
    <citation type="submission" date="2018-02" db="EMBL/GenBank/DDBJ databases">
        <title>Complete genome sequencing of Faecalibacterium prausnitzii strains isolated from the human gut.</title>
        <authorList>
            <person name="Fitzgerald B.C."/>
            <person name="Shkoporov A.N."/>
            <person name="Ross P.R."/>
            <person name="Hill C."/>
        </authorList>
    </citation>
    <scope>NUCLEOTIDE SEQUENCE [LARGE SCALE GENOMIC DNA]</scope>
    <source>
        <strain evidence="3 4">APC922/41-1</strain>
    </source>
</reference>
<dbReference type="Proteomes" id="UP000250429">
    <property type="component" value="Unassembled WGS sequence"/>
</dbReference>
<keyword evidence="2" id="KW-0812">Transmembrane</keyword>
<dbReference type="Gene3D" id="1.20.120.20">
    <property type="entry name" value="Apolipoprotein"/>
    <property type="match status" value="1"/>
</dbReference>
<evidence type="ECO:0000256" key="2">
    <source>
        <dbReference type="SAM" id="Phobius"/>
    </source>
</evidence>
<feature type="transmembrane region" description="Helical" evidence="2">
    <location>
        <begin position="888"/>
        <end position="907"/>
    </location>
</feature>
<feature type="transmembrane region" description="Helical" evidence="2">
    <location>
        <begin position="863"/>
        <end position="882"/>
    </location>
</feature>
<sequence length="2498" mass="264659">MSREVDSRVVEMQFNNENFEKNTKQTIGTIDKLMEKLQFKGAEKGFEKLDAAAEDVDFSTMQRSLDTLESKFSTLNIVATTALMNITNKFVDAGEKMVKSLSFDQVMSGWNKYVEKTGNIQTIMNATGDSIDTVNGYLNKLMWYSDETSFSFNEMTSALSQMTASGGDIKKMIPMIMGIANATADAGKSGFAFQSTIRNLTQSYSAGHLQLQDWKSLNLMGTATKALKQELIDTAVELGTLKEGEVTIGSFESSLSKKWANTKVMEKTFEKYASMMEAAYEMTQKNPGMTSSEALEKLSGQYGELAERSALAAQQAKSFSEAIDSTKDAVSSKWMRSFELIFGNKEEATDTWTELANRLYDIFVPPIDALNERLSKGLDSGWQQLNSKLGDQAEVYDTVLQKVALASGAVTEESIEEAGSFAKALEEGGVNAELLQNGLDSTLVTLRNYLGLSDKELNARNLDKDAIRKDYDALTKLNEEVQKGTVNLIDYAKGMSQVSGRQHLMQSLWNIMDAIGKVVQPITEAFHELFPPADGDRIYSFAERLDLMTQKLIISDETAAKIKKTFKGVFSVLKVFTTALSKMGAVAKEAFGLALNALKPVGKVLLNVSAGFGEFLETVMQTVTGSGTLKEKLGGVKTALGKLLNPLSDLGGMMKSTKIAQYIGQFIEQGENATGVLGTLYSVGKRVFGMLSVLVQGVASGGTGILSGFGMAVGTLIGKLGSLGQTISDFIGLSMPTMEEFQQSLTGMPKNLAASMSEFASGFKSSMDKINGSVGDAFAPVKQFFTALKEGFDSITGTDVYRFMSLIDVGLLAVAINQVAKAMNSLKKMLQTPLTGMLDSISGTFKQLTSAIKTWQKNNASKTLVSMASAVLILAGAMYVMSRIDPDRFYTVSVVTMTSIVLLASAAKLLEPTAKKFNKAFDSLKSNVLNAAILWGTAAALIGLGVAVGSITKGLSNLVAALNEGDIAANAAALAIAATAVVALMLAMGELSKALMIGEKVINHKVLLSTAAEMIALGAAIKIVSTALEPLSQIKFTSLAKAGLAVVSLGGLLTSMATVVAAVQKLIGPTGFQNGAAIAAMASGIWIAARAVSSIANIKLVNLDAAMTSIKTLMLLMTTMSALSAKTKFTSGAAIFMMSSSLIVLAGAVELFAVMGDGAIDGLIKVAAGLTALTIASSMSTGGASSGAGILLTASALYVLAAAVEKFAALGIGELLRGGISALLGLGGLVGGLVVFTKFGIASALDGLGSAMIKMSAALLIMAPAIKLLGDADPESVGQALQVFLDGMLIAMLGGALLAAMPQLAVGLELLATAFWNFAKSLGVIALATAAMGVLSMFAGPICTAIINAAPDIQEALTTVVTMLCEVIKNCAGPIVEAFGALVRAVIPECWQLAKDGLSFLGVPETWGELFSGIGNAMKDAALGIFDWFGEIFEDDRPVGMAVNGIKSLGGKIVEAFQSFFGIASPSKVMAENGRYVLAGLQEGLQDEGALAKVKNAMHSVATAIRNVFTTFWGIHSPSDLAATDAENILEGAILGMADENARERLRQESYNAASEVNKGVGQALDEATATVQTKMQGLYQAFKAGNPLKGNAAYQNGIKDAAKELTDAQNNNVLIPGKNGITKAGNSSKTPSTLEQIQETVQNGVATLTQPVQSYIDETIDSLYQKTSDTVADVTGSTSKGHSGTSKSTKTAADNLVTEYSKKLKENKAKMDAADKEYKLWEATSGDTATAEELLAKKTESLTTEIANQTDRVAIAKEQYDKIVAEASSTDTQKSDAYATLLDEQTTLADLQHEKQETLFKAIKDRYGNEADTATDEYELWSALYEDTASVEEKSNKKIANIDRKLAAQAKVVTAAEDEYTALKAEFGEKSAKTQEAYRQWLEEQTTQQNLINEMNKAQLDAFDDALAVLEKHEKLVTNRQNMLAKIYGDGDLSQREEAYKAAVEKYGENSKEARKAATQGTMTAIIGVGTALDSMSYSLKKVTNRQTKYTEAVAKFGKDSDEALDAYADLQSEQYNFVGFAENLADAFEMDDSGKHMMMQLGYAISRNWKPIQNGFKTVMAKVQRSFPQLADKMAKAFGVATGEGFTNVVTDIFGVITAAVSGDWGQALTSGITAILDFAGSDFGQKIIANLAPLLMGLPKVFGELAAGGKTLTIMGKAVTVAGKGVGSLGLSLGGLIGEGGVLSKIISTVVQFAANLGPEGWIIAAIVAGVAVCAGLIIKNWDKVVEFFQNFGKWVSNLFSNIWNGIKKGFEGIGNFLSKAWEGTKKFVSGAIDTGKNFVKGLGEGIKNAATGVVNGVKTVCSNVANAVKNFWGIHSPSTLMAEMGGYICAGFAKGITDSSDGVNRSMEDVMSGAEGVALMAANSLLGALSTDDADEPLIRPVVDLSDVQNGADWINTNLGEDQSFALSAERSAGLAGSVARKAAQNRSAALEADTPDPNVMSNRDIVESVQALGEHVDGIAEAVRNMKLSLNGRQLVGGIIDEVDVQMGKRVRR</sequence>
<protein>
    <recommendedName>
        <fullName evidence="5">Phage tail tape measure protein</fullName>
    </recommendedName>
</protein>
<evidence type="ECO:0000313" key="3">
    <source>
        <dbReference type="EMBL" id="RAW63478.1"/>
    </source>
</evidence>